<reference evidence="1" key="1">
    <citation type="submission" date="2023-02" db="EMBL/GenBank/DDBJ databases">
        <title>Colletotrichum kahawae CIFC_Que2 genome sequencing and assembly.</title>
        <authorList>
            <person name="Baroncelli R."/>
        </authorList>
    </citation>
    <scope>NUCLEOTIDE SEQUENCE</scope>
    <source>
        <strain evidence="1">CIFC_Que2</strain>
    </source>
</reference>
<dbReference type="AlphaFoldDB" id="A0AAD9YH53"/>
<protein>
    <submittedName>
        <fullName evidence="1">Heterokaryon incompatibility protein het-6-like protein</fullName>
    </submittedName>
</protein>
<proteinExistence type="predicted"/>
<gene>
    <name evidence="1" type="ORF">CKAH01_15820</name>
</gene>
<keyword evidence="2" id="KW-1185">Reference proteome</keyword>
<dbReference type="Proteomes" id="UP001281614">
    <property type="component" value="Unassembled WGS sequence"/>
</dbReference>
<name>A0AAD9YH53_COLKA</name>
<evidence type="ECO:0000313" key="1">
    <source>
        <dbReference type="EMBL" id="KAK2764143.1"/>
    </source>
</evidence>
<evidence type="ECO:0000313" key="2">
    <source>
        <dbReference type="Proteomes" id="UP001281614"/>
    </source>
</evidence>
<dbReference type="EMBL" id="VYYT01000138">
    <property type="protein sequence ID" value="KAK2764143.1"/>
    <property type="molecule type" value="Genomic_DNA"/>
</dbReference>
<comment type="caution">
    <text evidence="1">The sequence shown here is derived from an EMBL/GenBank/DDBJ whole genome shotgun (WGS) entry which is preliminary data.</text>
</comment>
<organism evidence="1 2">
    <name type="scientific">Colletotrichum kahawae</name>
    <name type="common">Coffee berry disease fungus</name>
    <dbReference type="NCBI Taxonomy" id="34407"/>
    <lineage>
        <taxon>Eukaryota</taxon>
        <taxon>Fungi</taxon>
        <taxon>Dikarya</taxon>
        <taxon>Ascomycota</taxon>
        <taxon>Pezizomycotina</taxon>
        <taxon>Sordariomycetes</taxon>
        <taxon>Hypocreomycetidae</taxon>
        <taxon>Glomerellales</taxon>
        <taxon>Glomerellaceae</taxon>
        <taxon>Colletotrichum</taxon>
        <taxon>Colletotrichum gloeosporioides species complex</taxon>
    </lineage>
</organism>
<sequence length="215" mass="23842">MTRWHRESCSNPVIIVEQRVPSCKSCNASPDLKAIISAQSAERLSPSAIPPDEPPGQLNLWWPPCVPYASETPDAEAVVDGCLSDSVPKVDSSVNDTGNLHHISRDPVYPWQLHDDNIRLLRLTPVTDIDAPVYVELEIHDDKRYPDYETKMATALFASQSTLANIGTFLCKQATAGKCSDTSAPAETYESSGLMPYALISATFRKERNRLRRWG</sequence>
<accession>A0AAD9YH53</accession>